<feature type="signal peptide" evidence="3">
    <location>
        <begin position="1"/>
        <end position="23"/>
    </location>
</feature>
<gene>
    <name evidence="5" type="ORF">SAMN02982985_00334</name>
</gene>
<reference evidence="5 6" key="1">
    <citation type="submission" date="2016-10" db="EMBL/GenBank/DDBJ databases">
        <authorList>
            <person name="de Groot N.N."/>
        </authorList>
    </citation>
    <scope>NUCLEOTIDE SEQUENCE [LARGE SCALE GENOMIC DNA]</scope>
    <source>
        <strain evidence="5 6">ATCC 43154</strain>
    </source>
</reference>
<feature type="chain" id="PRO_5011744978" evidence="3">
    <location>
        <begin position="24"/>
        <end position="107"/>
    </location>
</feature>
<feature type="transmembrane region" description="Helical" evidence="2">
    <location>
        <begin position="76"/>
        <end position="94"/>
    </location>
</feature>
<sequence>MFKLTNPRMAAALLLALAGAAQAAPAPAASRVATFDNSSCAQAAPNDACGFAGSTEEEPGAPAANPAVYDEAAAPVPEPVTVLMLLLGLALLGLKGGRRQASEKFAD</sequence>
<dbReference type="Pfam" id="PF07589">
    <property type="entry name" value="PEP-CTERM"/>
    <property type="match status" value="1"/>
</dbReference>
<dbReference type="Proteomes" id="UP000199470">
    <property type="component" value="Unassembled WGS sequence"/>
</dbReference>
<keyword evidence="2" id="KW-1133">Transmembrane helix</keyword>
<keyword evidence="6" id="KW-1185">Reference proteome</keyword>
<evidence type="ECO:0000256" key="3">
    <source>
        <dbReference type="SAM" id="SignalP"/>
    </source>
</evidence>
<evidence type="ECO:0000256" key="1">
    <source>
        <dbReference type="SAM" id="MobiDB-lite"/>
    </source>
</evidence>
<name>A0A1I4HZ33_9BURK</name>
<evidence type="ECO:0000313" key="5">
    <source>
        <dbReference type="EMBL" id="SFL47389.1"/>
    </source>
</evidence>
<dbReference type="NCBIfam" id="TIGR02595">
    <property type="entry name" value="PEP_CTERM"/>
    <property type="match status" value="1"/>
</dbReference>
<evidence type="ECO:0000256" key="2">
    <source>
        <dbReference type="SAM" id="Phobius"/>
    </source>
</evidence>
<dbReference type="EMBL" id="FOTW01000004">
    <property type="protein sequence ID" value="SFL47389.1"/>
    <property type="molecule type" value="Genomic_DNA"/>
</dbReference>
<organism evidence="5 6">
    <name type="scientific">Rugamonas rubra</name>
    <dbReference type="NCBI Taxonomy" id="758825"/>
    <lineage>
        <taxon>Bacteria</taxon>
        <taxon>Pseudomonadati</taxon>
        <taxon>Pseudomonadota</taxon>
        <taxon>Betaproteobacteria</taxon>
        <taxon>Burkholderiales</taxon>
        <taxon>Oxalobacteraceae</taxon>
        <taxon>Telluria group</taxon>
        <taxon>Rugamonas</taxon>
    </lineage>
</organism>
<keyword evidence="2" id="KW-0472">Membrane</keyword>
<keyword evidence="2" id="KW-0812">Transmembrane</keyword>
<dbReference type="RefSeq" id="WP_093382745.1">
    <property type="nucleotide sequence ID" value="NZ_FOTW01000004.1"/>
</dbReference>
<accession>A0A1I4HZ33</accession>
<evidence type="ECO:0000259" key="4">
    <source>
        <dbReference type="Pfam" id="PF07589"/>
    </source>
</evidence>
<feature type="domain" description="Ice-binding protein C-terminal" evidence="4">
    <location>
        <begin position="75"/>
        <end position="99"/>
    </location>
</feature>
<feature type="region of interest" description="Disordered" evidence="1">
    <location>
        <begin position="46"/>
        <end position="66"/>
    </location>
</feature>
<dbReference type="InterPro" id="IPR013424">
    <property type="entry name" value="Ice-binding_C"/>
</dbReference>
<evidence type="ECO:0000313" key="6">
    <source>
        <dbReference type="Proteomes" id="UP000199470"/>
    </source>
</evidence>
<keyword evidence="3" id="KW-0732">Signal</keyword>
<dbReference type="AlphaFoldDB" id="A0A1I4HZ33"/>
<proteinExistence type="predicted"/>
<protein>
    <submittedName>
        <fullName evidence="5">PEP-CTERM protein-sorting domain-containing protein</fullName>
    </submittedName>
</protein>